<keyword evidence="4" id="KW-1185">Reference proteome</keyword>
<dbReference type="InterPro" id="IPR035919">
    <property type="entry name" value="EAL_sf"/>
</dbReference>
<dbReference type="SMART" id="SM00052">
    <property type="entry name" value="EAL"/>
    <property type="match status" value="1"/>
</dbReference>
<dbReference type="EMBL" id="JAPDDP010000073">
    <property type="protein sequence ID" value="MDA0184323.1"/>
    <property type="molecule type" value="Genomic_DNA"/>
</dbReference>
<sequence length="757" mass="80216">MTVPAALETERGSALEALVDAASGILAADSLDGTLGRIAHHLRALLRYDDLTVYEIDEAAALLRPVFAVGNWVDEVLSDPIPLGTGVTGWAVSHRRTRNVPNSVEEPLCNVVGGTPDDAEAFVCVPLLARERVVGALNVYRGIDSAAFSTEEVELVERFATMAALAYDSARQRETLREQVQRDGLTGLLNHRACHERLNAALADGDGAVAVVLIDLDHFKVINDTLGHAEGDRVLVASAERLCSAVRVGDVVGRMGGEEFVLILPGADAEAAEDCAERARAALGELTVHGRPVAASAGVAAAPTDGREAAVLLENADAALYWAKRSGRGRTVRYVRGAIRPESEQRNEIAALLERGTAAIEIVFQPLVELATGRAGGYEALARIDVEPRRGPDEWFAQAHRVGLGNDLEALALRAALEVPGRPDGAFLALNVSPRALLSKPVQDALPAQLTGIVVELTEHEVFGDEDELDAALADLRARGAQIALDDAGAGYAGLQQMIQIAPDILKLDRTLVHGAHADSSRQALLEALIGFASSTGAAICAEGVEDLDDLRALVALDVTYAQGYVLCRPAPEWPQPDAAATATSASQIRAGLRVALNPRGGSGAFARGLAELSDELAAAETVWDLGAANSRAAHLLGADELSIMLVHGDHLEQISDECDEAGERWPIADFPASRYVLDAGIPGQIVAGDAAGDQSELEELARMGFATALLVPVTYGRTPRALLEVYRIRPQAFTSREVDRARVLAQQFGAALDRFT</sequence>
<evidence type="ECO:0000259" key="1">
    <source>
        <dbReference type="PROSITE" id="PS50883"/>
    </source>
</evidence>
<dbReference type="InterPro" id="IPR000160">
    <property type="entry name" value="GGDEF_dom"/>
</dbReference>
<feature type="domain" description="GGDEF" evidence="2">
    <location>
        <begin position="207"/>
        <end position="336"/>
    </location>
</feature>
<dbReference type="InterPro" id="IPR001633">
    <property type="entry name" value="EAL_dom"/>
</dbReference>
<dbReference type="InterPro" id="IPR003018">
    <property type="entry name" value="GAF"/>
</dbReference>
<dbReference type="Gene3D" id="3.20.20.450">
    <property type="entry name" value="EAL domain"/>
    <property type="match status" value="1"/>
</dbReference>
<dbReference type="Pfam" id="PF01590">
    <property type="entry name" value="GAF"/>
    <property type="match status" value="2"/>
</dbReference>
<dbReference type="PROSITE" id="PS50887">
    <property type="entry name" value="GGDEF"/>
    <property type="match status" value="1"/>
</dbReference>
<dbReference type="Gene3D" id="3.30.450.40">
    <property type="match status" value="2"/>
</dbReference>
<dbReference type="SUPFAM" id="SSF55781">
    <property type="entry name" value="GAF domain-like"/>
    <property type="match status" value="2"/>
</dbReference>
<dbReference type="InterPro" id="IPR043128">
    <property type="entry name" value="Rev_trsase/Diguanyl_cyclase"/>
</dbReference>
<dbReference type="SMART" id="SM00065">
    <property type="entry name" value="GAF"/>
    <property type="match status" value="2"/>
</dbReference>
<dbReference type="InterPro" id="IPR029787">
    <property type="entry name" value="Nucleotide_cyclase"/>
</dbReference>
<dbReference type="Pfam" id="PF00563">
    <property type="entry name" value="EAL"/>
    <property type="match status" value="1"/>
</dbReference>
<evidence type="ECO:0000259" key="2">
    <source>
        <dbReference type="PROSITE" id="PS50887"/>
    </source>
</evidence>
<evidence type="ECO:0000313" key="3">
    <source>
        <dbReference type="EMBL" id="MDA0184323.1"/>
    </source>
</evidence>
<dbReference type="NCBIfam" id="TIGR00254">
    <property type="entry name" value="GGDEF"/>
    <property type="match status" value="1"/>
</dbReference>
<dbReference type="PANTHER" id="PTHR33121">
    <property type="entry name" value="CYCLIC DI-GMP PHOSPHODIESTERASE PDEF"/>
    <property type="match status" value="1"/>
</dbReference>
<dbReference type="Gene3D" id="3.30.70.270">
    <property type="match status" value="1"/>
</dbReference>
<dbReference type="SMART" id="SM00267">
    <property type="entry name" value="GGDEF"/>
    <property type="match status" value="1"/>
</dbReference>
<evidence type="ECO:0000313" key="4">
    <source>
        <dbReference type="Proteomes" id="UP001147653"/>
    </source>
</evidence>
<dbReference type="Proteomes" id="UP001147653">
    <property type="component" value="Unassembled WGS sequence"/>
</dbReference>
<protein>
    <submittedName>
        <fullName evidence="3">EAL domain-containing protein</fullName>
    </submittedName>
</protein>
<dbReference type="Pfam" id="PF00990">
    <property type="entry name" value="GGDEF"/>
    <property type="match status" value="1"/>
</dbReference>
<dbReference type="GO" id="GO:0071111">
    <property type="term" value="F:cyclic-guanylate-specific phosphodiesterase activity"/>
    <property type="evidence" value="ECO:0007669"/>
    <property type="project" value="InterPro"/>
</dbReference>
<feature type="domain" description="EAL" evidence="1">
    <location>
        <begin position="342"/>
        <end position="584"/>
    </location>
</feature>
<dbReference type="PANTHER" id="PTHR33121:SF70">
    <property type="entry name" value="SIGNALING PROTEIN YKOW"/>
    <property type="match status" value="1"/>
</dbReference>
<reference evidence="3" key="1">
    <citation type="submission" date="2022-10" db="EMBL/GenBank/DDBJ databases">
        <title>The WGS of Solirubrobacter phytolaccae KCTC 29190.</title>
        <authorList>
            <person name="Jiang Z."/>
        </authorList>
    </citation>
    <scope>NUCLEOTIDE SEQUENCE</scope>
    <source>
        <strain evidence="3">KCTC 29190</strain>
    </source>
</reference>
<dbReference type="SUPFAM" id="SSF55073">
    <property type="entry name" value="Nucleotide cyclase"/>
    <property type="match status" value="1"/>
</dbReference>
<dbReference type="InterPro" id="IPR050706">
    <property type="entry name" value="Cyclic-di-GMP_PDE-like"/>
</dbReference>
<dbReference type="InterPro" id="IPR029016">
    <property type="entry name" value="GAF-like_dom_sf"/>
</dbReference>
<gene>
    <name evidence="3" type="ORF">OJ997_28725</name>
</gene>
<dbReference type="AlphaFoldDB" id="A0A9X3SB31"/>
<dbReference type="RefSeq" id="WP_270028772.1">
    <property type="nucleotide sequence ID" value="NZ_JAPDDP010000073.1"/>
</dbReference>
<comment type="caution">
    <text evidence="3">The sequence shown here is derived from an EMBL/GenBank/DDBJ whole genome shotgun (WGS) entry which is preliminary data.</text>
</comment>
<accession>A0A9X3SB31</accession>
<name>A0A9X3SB31_9ACTN</name>
<dbReference type="PROSITE" id="PS50883">
    <property type="entry name" value="EAL"/>
    <property type="match status" value="1"/>
</dbReference>
<dbReference type="CDD" id="cd01948">
    <property type="entry name" value="EAL"/>
    <property type="match status" value="1"/>
</dbReference>
<organism evidence="3 4">
    <name type="scientific">Solirubrobacter phytolaccae</name>
    <dbReference type="NCBI Taxonomy" id="1404360"/>
    <lineage>
        <taxon>Bacteria</taxon>
        <taxon>Bacillati</taxon>
        <taxon>Actinomycetota</taxon>
        <taxon>Thermoleophilia</taxon>
        <taxon>Solirubrobacterales</taxon>
        <taxon>Solirubrobacteraceae</taxon>
        <taxon>Solirubrobacter</taxon>
    </lineage>
</organism>
<dbReference type="CDD" id="cd01949">
    <property type="entry name" value="GGDEF"/>
    <property type="match status" value="1"/>
</dbReference>
<proteinExistence type="predicted"/>
<dbReference type="FunFam" id="3.30.70.270:FF:000001">
    <property type="entry name" value="Diguanylate cyclase domain protein"/>
    <property type="match status" value="1"/>
</dbReference>
<dbReference type="SUPFAM" id="SSF141868">
    <property type="entry name" value="EAL domain-like"/>
    <property type="match status" value="1"/>
</dbReference>